<accession>A0ABY0IT18</accession>
<reference evidence="1 2" key="1">
    <citation type="submission" date="2019-02" db="EMBL/GenBank/DDBJ databases">
        <title>Genomic Encyclopedia of Type Strains, Phase IV (KMG-IV): sequencing the most valuable type-strain genomes for metagenomic binning, comparative biology and taxonomic classification.</title>
        <authorList>
            <person name="Goeker M."/>
        </authorList>
    </citation>
    <scope>NUCLEOTIDE SEQUENCE [LARGE SCALE GENOMIC DNA]</scope>
    <source>
        <strain evidence="1 2">DSM 21223</strain>
    </source>
</reference>
<organism evidence="1 2">
    <name type="scientific">Azospira oryzae</name>
    <dbReference type="NCBI Taxonomy" id="146939"/>
    <lineage>
        <taxon>Bacteria</taxon>
        <taxon>Pseudomonadati</taxon>
        <taxon>Pseudomonadota</taxon>
        <taxon>Betaproteobacteria</taxon>
        <taxon>Rhodocyclales</taxon>
        <taxon>Rhodocyclaceae</taxon>
        <taxon>Azospira</taxon>
    </lineage>
</organism>
<dbReference type="RefSeq" id="WP_130458339.1">
    <property type="nucleotide sequence ID" value="NZ_SHKM01000001.1"/>
</dbReference>
<dbReference type="Proteomes" id="UP000292136">
    <property type="component" value="Unassembled WGS sequence"/>
</dbReference>
<sequence>METVDEMAHVLLKGHLLIEEGLSAVLDQYVFHREHLEEARLTFAQKAHIARALCLRKNTLGEWELVFAINALRNNLAHKLNSPERSKRLAKVKDVYFREAAGFERVEEVKKESDTVVLFNACAHSAGFLSTFLADSRGFRQMVHAMDRQLNPNLPPFEL</sequence>
<evidence type="ECO:0008006" key="3">
    <source>
        <dbReference type="Google" id="ProtNLM"/>
    </source>
</evidence>
<gene>
    <name evidence="1" type="ORF">EV678_0426</name>
</gene>
<protein>
    <recommendedName>
        <fullName evidence="3">HEPN AbiU2-like domain-containing protein</fullName>
    </recommendedName>
</protein>
<dbReference type="EMBL" id="SHKM01000001">
    <property type="protein sequence ID" value="RZT89633.1"/>
    <property type="molecule type" value="Genomic_DNA"/>
</dbReference>
<name>A0ABY0IT18_9RHOO</name>
<comment type="caution">
    <text evidence="1">The sequence shown here is derived from an EMBL/GenBank/DDBJ whole genome shotgun (WGS) entry which is preliminary data.</text>
</comment>
<proteinExistence type="predicted"/>
<evidence type="ECO:0000313" key="1">
    <source>
        <dbReference type="EMBL" id="RZT89633.1"/>
    </source>
</evidence>
<keyword evidence="2" id="KW-1185">Reference proteome</keyword>
<evidence type="ECO:0000313" key="2">
    <source>
        <dbReference type="Proteomes" id="UP000292136"/>
    </source>
</evidence>